<comment type="similarity">
    <text evidence="2">Belongs to the diacylglycerol/lipid kinase family.</text>
</comment>
<reference evidence="4 5" key="1">
    <citation type="submission" date="2019-06" db="EMBL/GenBank/DDBJ databases">
        <title>Sequencing the genomes of 1000 actinobacteria strains.</title>
        <authorList>
            <person name="Klenk H.-P."/>
        </authorList>
    </citation>
    <scope>NUCLEOTIDE SEQUENCE [LARGE SCALE GENOMIC DNA]</scope>
    <source>
        <strain evidence="4 5">DSM 45928</strain>
    </source>
</reference>
<evidence type="ECO:0000313" key="4">
    <source>
        <dbReference type="EMBL" id="TQL78903.1"/>
    </source>
</evidence>
<evidence type="ECO:0000256" key="1">
    <source>
        <dbReference type="ARBA" id="ARBA00001946"/>
    </source>
</evidence>
<organism evidence="4 5">
    <name type="scientific">Stackebrandtia endophytica</name>
    <dbReference type="NCBI Taxonomy" id="1496996"/>
    <lineage>
        <taxon>Bacteria</taxon>
        <taxon>Bacillati</taxon>
        <taxon>Actinomycetota</taxon>
        <taxon>Actinomycetes</taxon>
        <taxon>Glycomycetales</taxon>
        <taxon>Glycomycetaceae</taxon>
        <taxon>Stackebrandtia</taxon>
    </lineage>
</organism>
<comment type="caution">
    <text evidence="4">The sequence shown here is derived from an EMBL/GenBank/DDBJ whole genome shotgun (WGS) entry which is preliminary data.</text>
</comment>
<dbReference type="GO" id="GO:0004143">
    <property type="term" value="F:ATP-dependent diacylglycerol kinase activity"/>
    <property type="evidence" value="ECO:0007669"/>
    <property type="project" value="TreeGrafter"/>
</dbReference>
<name>A0A543B241_9ACTN</name>
<keyword evidence="4" id="KW-0418">Kinase</keyword>
<gene>
    <name evidence="4" type="ORF">FB566_4500</name>
</gene>
<dbReference type="Pfam" id="PF00781">
    <property type="entry name" value="DAGK_cat"/>
    <property type="match status" value="1"/>
</dbReference>
<feature type="domain" description="DAGKc" evidence="3">
    <location>
        <begin position="1"/>
        <end position="136"/>
    </location>
</feature>
<dbReference type="SMART" id="SM00046">
    <property type="entry name" value="DAGKc"/>
    <property type="match status" value="1"/>
</dbReference>
<dbReference type="InterPro" id="IPR001206">
    <property type="entry name" value="Diacylglycerol_kinase_cat_dom"/>
</dbReference>
<sequence length="308" mass="32825">MRALLIVNPKATTTSERARDILVRALRSAVDLVVENTSRRGHAAELGASAAADGMDLVVTLGGDGTVNEVVNGLLADGRTADVAPALAVVPGGSTNVFARALGLPMDWADGTGVILEALRDKRFRRVSLGRANGRYFTFCAGVGLDAAVIRRVEEARKRGVSATPALYLRSTAAEFYSADGRRHPDLTLQIPGRRARTGLAMAIVQNTSPWTYLGGRAVSPNPKATFDTGLDVLLLKHLTVAGTIRTASQLLAGRAAPHGKQIVAHHDLEKFWLRSARPQAFQLDGDYLGECDEVELDSVPNALRVAC</sequence>
<dbReference type="Gene3D" id="2.60.200.40">
    <property type="match status" value="1"/>
</dbReference>
<dbReference type="InterPro" id="IPR050187">
    <property type="entry name" value="Lipid_Phosphate_FormReg"/>
</dbReference>
<dbReference type="InterPro" id="IPR017438">
    <property type="entry name" value="ATP-NAD_kinase_N"/>
</dbReference>
<dbReference type="PROSITE" id="PS50146">
    <property type="entry name" value="DAGK"/>
    <property type="match status" value="1"/>
</dbReference>
<dbReference type="InParanoid" id="A0A543B241"/>
<evidence type="ECO:0000313" key="5">
    <source>
        <dbReference type="Proteomes" id="UP000317043"/>
    </source>
</evidence>
<dbReference type="InterPro" id="IPR016064">
    <property type="entry name" value="NAD/diacylglycerol_kinase_sf"/>
</dbReference>
<keyword evidence="4" id="KW-0808">Transferase</keyword>
<dbReference type="AlphaFoldDB" id="A0A543B241"/>
<dbReference type="Proteomes" id="UP000317043">
    <property type="component" value="Unassembled WGS sequence"/>
</dbReference>
<dbReference type="RefSeq" id="WP_142043808.1">
    <property type="nucleotide sequence ID" value="NZ_JBHTGS010000002.1"/>
</dbReference>
<dbReference type="GO" id="GO:0005886">
    <property type="term" value="C:plasma membrane"/>
    <property type="evidence" value="ECO:0007669"/>
    <property type="project" value="TreeGrafter"/>
</dbReference>
<dbReference type="PANTHER" id="PTHR12358:SF106">
    <property type="entry name" value="LIPID KINASE YEGS"/>
    <property type="match status" value="1"/>
</dbReference>
<dbReference type="OrthoDB" id="142078at2"/>
<comment type="cofactor">
    <cofactor evidence="1">
        <name>Mg(2+)</name>
        <dbReference type="ChEBI" id="CHEBI:18420"/>
    </cofactor>
</comment>
<evidence type="ECO:0000259" key="3">
    <source>
        <dbReference type="PROSITE" id="PS50146"/>
    </source>
</evidence>
<protein>
    <submittedName>
        <fullName evidence="4">Diacylglycerol kinase family enzyme</fullName>
    </submittedName>
</protein>
<dbReference type="Gene3D" id="3.40.50.10330">
    <property type="entry name" value="Probable inorganic polyphosphate/atp-NAD kinase, domain 1"/>
    <property type="match status" value="1"/>
</dbReference>
<proteinExistence type="inferred from homology"/>
<dbReference type="SUPFAM" id="SSF111331">
    <property type="entry name" value="NAD kinase/diacylglycerol kinase-like"/>
    <property type="match status" value="1"/>
</dbReference>
<accession>A0A543B241</accession>
<dbReference type="EMBL" id="VFOW01000001">
    <property type="protein sequence ID" value="TQL78903.1"/>
    <property type="molecule type" value="Genomic_DNA"/>
</dbReference>
<dbReference type="PANTHER" id="PTHR12358">
    <property type="entry name" value="SPHINGOSINE KINASE"/>
    <property type="match status" value="1"/>
</dbReference>
<evidence type="ECO:0000256" key="2">
    <source>
        <dbReference type="ARBA" id="ARBA00005983"/>
    </source>
</evidence>
<keyword evidence="5" id="KW-1185">Reference proteome</keyword>